<dbReference type="RefSeq" id="WP_021283956.1">
    <property type="nucleotide sequence ID" value="NZ_JAGGLL010000007.1"/>
</dbReference>
<keyword evidence="2" id="KW-1185">Reference proteome</keyword>
<dbReference type="Pfam" id="PF07454">
    <property type="entry name" value="SpoIIP"/>
    <property type="match status" value="1"/>
</dbReference>
<name>A0ABS4K0V5_9CLOT</name>
<proteinExistence type="predicted"/>
<gene>
    <name evidence="1" type="ORF">J2Z44_001197</name>
</gene>
<evidence type="ECO:0000313" key="1">
    <source>
        <dbReference type="EMBL" id="MBP2021401.1"/>
    </source>
</evidence>
<reference evidence="1 2" key="1">
    <citation type="submission" date="2021-03" db="EMBL/GenBank/DDBJ databases">
        <title>Genomic Encyclopedia of Type Strains, Phase IV (KMG-IV): sequencing the most valuable type-strain genomes for metagenomic binning, comparative biology and taxonomic classification.</title>
        <authorList>
            <person name="Goeker M."/>
        </authorList>
    </citation>
    <scope>NUCLEOTIDE SEQUENCE [LARGE SCALE GENOMIC DNA]</scope>
    <source>
        <strain evidence="1 2">DSM 28650</strain>
    </source>
</reference>
<dbReference type="EMBL" id="JAGGLL010000007">
    <property type="protein sequence ID" value="MBP2021401.1"/>
    <property type="molecule type" value="Genomic_DNA"/>
</dbReference>
<dbReference type="NCBIfam" id="TIGR02867">
    <property type="entry name" value="spore_II_P"/>
    <property type="match status" value="1"/>
</dbReference>
<evidence type="ECO:0000313" key="2">
    <source>
        <dbReference type="Proteomes" id="UP001519308"/>
    </source>
</evidence>
<dbReference type="Proteomes" id="UP001519308">
    <property type="component" value="Unassembled WGS sequence"/>
</dbReference>
<organism evidence="1 2">
    <name type="scientific">Clostridium punense</name>
    <dbReference type="NCBI Taxonomy" id="1054297"/>
    <lineage>
        <taxon>Bacteria</taxon>
        <taxon>Bacillati</taxon>
        <taxon>Bacillota</taxon>
        <taxon>Clostridia</taxon>
        <taxon>Eubacteriales</taxon>
        <taxon>Clostridiaceae</taxon>
        <taxon>Clostridium</taxon>
    </lineage>
</organism>
<sequence>MKYKRENHKKPLKEKSRFLTIIVSFLICSSMVLGVSMEAKALSQKGENTNSEFLELIMNSVIAPFKANTKRGDSNMLGYLSLNPLKVIKREVAYVEDKAIKEEFKQEQVVEEEKKAEEIVLNPFSLSENSISKQEQAKVEVVGNPQDNSKKRILIYHSHTTEAYDADEPRKMDLGQTVAAVGDELAKEFEKQGFTVIHDKTIHDLDYNSSYAKSRETMSKYFEKFKDFDFVVDLHRDDGPSKANVTTKINNEDAARLIIVTTTSDPRYKAHMANINAIFQVAKREYPTLFREKNLHTNYSGTRYYNQDLSDNALLLEVGATSNKLQEAKNSMKYVARVVAEVINNRKK</sequence>
<dbReference type="InterPro" id="IPR010897">
    <property type="entry name" value="Spore_II_P"/>
</dbReference>
<protein>
    <submittedName>
        <fullName evidence="1">Stage II sporulation protein P</fullName>
    </submittedName>
</protein>
<accession>A0ABS4K0V5</accession>
<comment type="caution">
    <text evidence="1">The sequence shown here is derived from an EMBL/GenBank/DDBJ whole genome shotgun (WGS) entry which is preliminary data.</text>
</comment>